<dbReference type="Proteomes" id="UP000011701">
    <property type="component" value="Chromosome"/>
</dbReference>
<dbReference type="RefSeq" id="WP_002693463.1">
    <property type="nucleotide sequence ID" value="NZ_CM001797.1"/>
</dbReference>
<accession>A0A0F6MM40</accession>
<proteinExistence type="predicted"/>
<sequence length="134" mass="15284">MYLYPAIFYKDETGGYSVTFYDLELATCGDTLQEAFVMAEEALTGRIHLMLKDNEKLPIPSEFANIKKPKEAEFITLIKTDRKYLKKDKCLRKNVTIPAWLADAAENANLNFSQELQNALKAKLQVGVEQKNFV</sequence>
<dbReference type="Gene3D" id="3.30.160.250">
    <property type="match status" value="1"/>
</dbReference>
<reference evidence="2" key="1">
    <citation type="submission" date="2012-01" db="EMBL/GenBank/DDBJ databases">
        <title>The Genome Sequence of Treponema denticola OTK.</title>
        <authorList>
            <consortium name="The Broad Institute Genome Sequencing Platform"/>
            <person name="Earl A."/>
            <person name="Ward D."/>
            <person name="Feldgarden M."/>
            <person name="Gevers D."/>
            <person name="Blanton J.M."/>
            <person name="Fenno C.J."/>
            <person name="Baranova O.V."/>
            <person name="Mathney J."/>
            <person name="Dewhirst F.E."/>
            <person name="Izard J."/>
            <person name="Young S.K."/>
            <person name="Zeng Q."/>
            <person name="Gargeya S."/>
            <person name="Fitzgerald M."/>
            <person name="Haas B."/>
            <person name="Abouelleil A."/>
            <person name="Alvarado L."/>
            <person name="Arachchi H.M."/>
            <person name="Berlin A."/>
            <person name="Chapman S.B."/>
            <person name="Gearin G."/>
            <person name="Goldberg J."/>
            <person name="Griggs A."/>
            <person name="Gujja S."/>
            <person name="Hansen M."/>
            <person name="Heiman D."/>
            <person name="Howarth C."/>
            <person name="Larimer J."/>
            <person name="Lui A."/>
            <person name="MacDonald P.J.P."/>
            <person name="McCowen C."/>
            <person name="Montmayeur A."/>
            <person name="Murphy C."/>
            <person name="Neiman D."/>
            <person name="Pearson M."/>
            <person name="Priest M."/>
            <person name="Roberts A."/>
            <person name="Saif S."/>
            <person name="Shea T."/>
            <person name="Sisk P."/>
            <person name="Stolte C."/>
            <person name="Sykes S."/>
            <person name="Wortman J."/>
            <person name="Nusbaum C."/>
            <person name="Birren B."/>
        </authorList>
    </citation>
    <scope>NUCLEOTIDE SEQUENCE [LARGE SCALE GENOMIC DNA]</scope>
    <source>
        <strain evidence="2">OTK</strain>
    </source>
</reference>
<evidence type="ECO:0000313" key="2">
    <source>
        <dbReference type="EMBL" id="EMB19657.1"/>
    </source>
</evidence>
<dbReference type="EMBL" id="AGDY01000010">
    <property type="protein sequence ID" value="EMB19657.1"/>
    <property type="molecule type" value="Genomic_DNA"/>
</dbReference>
<dbReference type="InterPro" id="IPR031807">
    <property type="entry name" value="HicB-like"/>
</dbReference>
<gene>
    <name evidence="2" type="ORF">HMPREF9723_02354</name>
</gene>
<organism evidence="2">
    <name type="scientific">Treponema denticola OTK</name>
    <dbReference type="NCBI Taxonomy" id="999434"/>
    <lineage>
        <taxon>Bacteria</taxon>
        <taxon>Pseudomonadati</taxon>
        <taxon>Spirochaetota</taxon>
        <taxon>Spirochaetia</taxon>
        <taxon>Spirochaetales</taxon>
        <taxon>Treponemataceae</taxon>
        <taxon>Treponema</taxon>
    </lineage>
</organism>
<protein>
    <recommendedName>
        <fullName evidence="1">HicB-like antitoxin of toxin-antitoxin system domain-containing protein</fullName>
    </recommendedName>
</protein>
<dbReference type="SUPFAM" id="SSF143100">
    <property type="entry name" value="TTHA1013/TTHA0281-like"/>
    <property type="match status" value="1"/>
</dbReference>
<name>A0A0F6MM40_TREDN</name>
<dbReference type="HOGENOM" id="CLU_114047_0_2_12"/>
<dbReference type="AlphaFoldDB" id="A0A0F6MM40"/>
<feature type="domain" description="HicB-like antitoxin of toxin-antitoxin system" evidence="1">
    <location>
        <begin position="4"/>
        <end position="103"/>
    </location>
</feature>
<dbReference type="Pfam" id="PF15919">
    <property type="entry name" value="HicB_lk_antitox"/>
    <property type="match status" value="1"/>
</dbReference>
<dbReference type="InterPro" id="IPR035069">
    <property type="entry name" value="TTHA1013/TTHA0281-like"/>
</dbReference>
<comment type="caution">
    <text evidence="2">The sequence shown here is derived from an EMBL/GenBank/DDBJ whole genome shotgun (WGS) entry which is preliminary data.</text>
</comment>
<dbReference type="PATRIC" id="fig|999434.4.peg.2451"/>
<evidence type="ECO:0000259" key="1">
    <source>
        <dbReference type="Pfam" id="PF15919"/>
    </source>
</evidence>